<evidence type="ECO:0000313" key="2">
    <source>
        <dbReference type="EMBL" id="MBB4957193.1"/>
    </source>
</evidence>
<gene>
    <name evidence="2" type="ORF">FHR38_000926</name>
</gene>
<proteinExistence type="predicted"/>
<accession>A0A7W7SLW5</accession>
<dbReference type="Pfam" id="PF13569">
    <property type="entry name" value="DUF4132"/>
    <property type="match status" value="1"/>
</dbReference>
<dbReference type="RefSeq" id="WP_184533030.1">
    <property type="nucleotide sequence ID" value="NZ_JACHJW010000001.1"/>
</dbReference>
<reference evidence="2 3" key="1">
    <citation type="submission" date="2020-08" db="EMBL/GenBank/DDBJ databases">
        <title>Sequencing the genomes of 1000 actinobacteria strains.</title>
        <authorList>
            <person name="Klenk H.-P."/>
        </authorList>
    </citation>
    <scope>NUCLEOTIDE SEQUENCE [LARGE SCALE GENOMIC DNA]</scope>
    <source>
        <strain evidence="2 3">DSM 45886</strain>
    </source>
</reference>
<dbReference type="Proteomes" id="UP000578819">
    <property type="component" value="Unassembled WGS sequence"/>
</dbReference>
<protein>
    <recommendedName>
        <fullName evidence="1">DUF4132 domain-containing protein</fullName>
    </recommendedName>
</protein>
<feature type="domain" description="DUF4132" evidence="1">
    <location>
        <begin position="400"/>
        <end position="540"/>
    </location>
</feature>
<dbReference type="AlphaFoldDB" id="A0A7W7SLW5"/>
<keyword evidence="3" id="KW-1185">Reference proteome</keyword>
<organism evidence="2 3">
    <name type="scientific">Micromonospora polyrhachis</name>
    <dbReference type="NCBI Taxonomy" id="1282883"/>
    <lineage>
        <taxon>Bacteria</taxon>
        <taxon>Bacillati</taxon>
        <taxon>Actinomycetota</taxon>
        <taxon>Actinomycetes</taxon>
        <taxon>Micromonosporales</taxon>
        <taxon>Micromonosporaceae</taxon>
        <taxon>Micromonospora</taxon>
    </lineage>
</organism>
<dbReference type="EMBL" id="JACHJW010000001">
    <property type="protein sequence ID" value="MBB4957193.1"/>
    <property type="molecule type" value="Genomic_DNA"/>
</dbReference>
<evidence type="ECO:0000313" key="3">
    <source>
        <dbReference type="Proteomes" id="UP000578819"/>
    </source>
</evidence>
<sequence>MTHPRIPQALYDRVQALTDAGDVDEFVAGLVEIGELRSTDRDLRDLLGSAPADRWLAVYRRVAAARADQPRSPEDQLWRAVRETMPESAPTGVLREILEDIGQEFSYYPFEHLAELARAWLATGAELPVMLVGVLRRTAHTELTFDRSAPVLPALLSELTDLPPVDPGEVWADRVLADLPDLGVDWQRLLAHAGTATAAKPSDRWERHGRELLDVVGPNRAARIIEGWLRLVGQPRSIPLWQDYWWELGEYRYDPHNEIVLRGLIWLLGFTPADPDSARTLGELVPIALRRTPVTENLLSLPTAKAAVYALSRMTGLVAVEQLARLTHRVTVRSVRKDIDAAIDRQTAALGIPRAEAEETGIPSYGFVEVGRRVLSIGGVTATLTVSGVRVVLAWRDTAGNLLKAPPPAVRRGHADEMGRLRSQTRRIDQALAAQVDRLAREMTAGRAWRYDRWCEHYLDHPLVGVLARGLIWTVDGQSCGYADGALRGLDDAPPTPAPDAPVRLWHPAHHTEDEVAAWRSWLHRHDIGQPVAQVDLPVVRPV</sequence>
<evidence type="ECO:0000259" key="1">
    <source>
        <dbReference type="Pfam" id="PF13569"/>
    </source>
</evidence>
<dbReference type="InterPro" id="IPR025406">
    <property type="entry name" value="DUF4132"/>
</dbReference>
<comment type="caution">
    <text evidence="2">The sequence shown here is derived from an EMBL/GenBank/DDBJ whole genome shotgun (WGS) entry which is preliminary data.</text>
</comment>
<name>A0A7W7SLW5_9ACTN</name>